<accession>A0A9Q1CEA9</accession>
<organism evidence="1 2">
    <name type="scientific">Holothuria leucospilota</name>
    <name type="common">Black long sea cucumber</name>
    <name type="synonym">Mertensiothuria leucospilota</name>
    <dbReference type="NCBI Taxonomy" id="206669"/>
    <lineage>
        <taxon>Eukaryota</taxon>
        <taxon>Metazoa</taxon>
        <taxon>Echinodermata</taxon>
        <taxon>Eleutherozoa</taxon>
        <taxon>Echinozoa</taxon>
        <taxon>Holothuroidea</taxon>
        <taxon>Aspidochirotacea</taxon>
        <taxon>Aspidochirotida</taxon>
        <taxon>Holothuriidae</taxon>
        <taxon>Holothuria</taxon>
    </lineage>
</organism>
<dbReference type="OrthoDB" id="6434680at2759"/>
<protein>
    <submittedName>
        <fullName evidence="1">Uncharacterized protein</fullName>
    </submittedName>
</protein>
<name>A0A9Q1CEA9_HOLLE</name>
<comment type="caution">
    <text evidence="1">The sequence shown here is derived from an EMBL/GenBank/DDBJ whole genome shotgun (WGS) entry which is preliminary data.</text>
</comment>
<evidence type="ECO:0000313" key="2">
    <source>
        <dbReference type="Proteomes" id="UP001152320"/>
    </source>
</evidence>
<dbReference type="SUPFAM" id="SSF56672">
    <property type="entry name" value="DNA/RNA polymerases"/>
    <property type="match status" value="1"/>
</dbReference>
<evidence type="ECO:0000313" key="1">
    <source>
        <dbReference type="EMBL" id="KAJ8043751.1"/>
    </source>
</evidence>
<dbReference type="PANTHER" id="PTHR47331">
    <property type="entry name" value="PHD-TYPE DOMAIN-CONTAINING PROTEIN"/>
    <property type="match status" value="1"/>
</dbReference>
<dbReference type="AlphaFoldDB" id="A0A9Q1CEA9"/>
<proteinExistence type="predicted"/>
<dbReference type="InterPro" id="IPR043502">
    <property type="entry name" value="DNA/RNA_pol_sf"/>
</dbReference>
<dbReference type="EMBL" id="JAIZAY010000004">
    <property type="protein sequence ID" value="KAJ8043751.1"/>
    <property type="molecule type" value="Genomic_DNA"/>
</dbReference>
<keyword evidence="2" id="KW-1185">Reference proteome</keyword>
<dbReference type="Proteomes" id="UP001152320">
    <property type="component" value="Chromosome 4"/>
</dbReference>
<sequence length="168" mass="19643">MYLQIELYDEDKPMLRFLWRDLDSSKEPQIYEYCRVVFGINTSPFIALKVSQQSAQKYKDELPLAAETVLKSTYMDDSLDSVIDEQVGLELYNQLITLWGQAGMKPMKWVFNSKAFLEAVPKEQRAKSDDIFSRGMSNISLMCAFYRRQSGTNYSPHTIRQRLCRARR</sequence>
<reference evidence="1" key="1">
    <citation type="submission" date="2021-10" db="EMBL/GenBank/DDBJ databases">
        <title>Tropical sea cucumber genome reveals ecological adaptation and Cuvierian tubules defense mechanism.</title>
        <authorList>
            <person name="Chen T."/>
        </authorList>
    </citation>
    <scope>NUCLEOTIDE SEQUENCE</scope>
    <source>
        <strain evidence="1">Nanhai2018</strain>
        <tissue evidence="1">Muscle</tissue>
    </source>
</reference>
<gene>
    <name evidence="1" type="ORF">HOLleu_10991</name>
</gene>